<keyword evidence="6 11" id="KW-0418">Kinase</keyword>
<name>A0ABT9T907_9GAMM</name>
<evidence type="ECO:0000256" key="5">
    <source>
        <dbReference type="ARBA" id="ARBA00022741"/>
    </source>
</evidence>
<keyword evidence="12" id="KW-1185">Reference proteome</keyword>
<comment type="catalytic activity">
    <reaction evidence="1">
        <text>ATP + protein L-histidine = ADP + protein N-phospho-L-histidine.</text>
        <dbReference type="EC" id="2.7.13.3"/>
    </reaction>
</comment>
<dbReference type="EC" id="2.7.13.3" evidence="2"/>
<keyword evidence="5" id="KW-0547">Nucleotide-binding</keyword>
<comment type="caution">
    <text evidence="11">The sequence shown here is derived from an EMBL/GenBank/DDBJ whole genome shotgun (WGS) entry which is preliminary data.</text>
</comment>
<keyword evidence="4 11" id="KW-0808">Transferase</keyword>
<evidence type="ECO:0000256" key="2">
    <source>
        <dbReference type="ARBA" id="ARBA00012438"/>
    </source>
</evidence>
<accession>A0ABT9T907</accession>
<dbReference type="InterPro" id="IPR005467">
    <property type="entry name" value="His_kinase_dom"/>
</dbReference>
<dbReference type="SUPFAM" id="SSF47384">
    <property type="entry name" value="Homodimeric domain of signal transducing histidine kinase"/>
    <property type="match status" value="1"/>
</dbReference>
<dbReference type="Proteomes" id="UP001244623">
    <property type="component" value="Unassembled WGS sequence"/>
</dbReference>
<proteinExistence type="predicted"/>
<dbReference type="GO" id="GO:0004673">
    <property type="term" value="F:protein histidine kinase activity"/>
    <property type="evidence" value="ECO:0007669"/>
    <property type="project" value="UniProtKB-EC"/>
</dbReference>
<evidence type="ECO:0000256" key="6">
    <source>
        <dbReference type="ARBA" id="ARBA00022777"/>
    </source>
</evidence>
<dbReference type="InterPro" id="IPR003594">
    <property type="entry name" value="HATPase_dom"/>
</dbReference>
<evidence type="ECO:0000256" key="8">
    <source>
        <dbReference type="ARBA" id="ARBA00023012"/>
    </source>
</evidence>
<feature type="transmembrane region" description="Helical" evidence="9">
    <location>
        <begin position="106"/>
        <end position="127"/>
    </location>
</feature>
<keyword evidence="8" id="KW-0902">Two-component regulatory system</keyword>
<keyword evidence="9" id="KW-1133">Transmembrane helix</keyword>
<dbReference type="PANTHER" id="PTHR43065:SF46">
    <property type="entry name" value="C4-DICARBOXYLATE TRANSPORT SENSOR PROTEIN DCTB"/>
    <property type="match status" value="1"/>
</dbReference>
<evidence type="ECO:0000256" key="1">
    <source>
        <dbReference type="ARBA" id="ARBA00000085"/>
    </source>
</evidence>
<evidence type="ECO:0000259" key="10">
    <source>
        <dbReference type="PROSITE" id="PS50109"/>
    </source>
</evidence>
<gene>
    <name evidence="11" type="ORF">J2X94_002101</name>
</gene>
<evidence type="ECO:0000256" key="7">
    <source>
        <dbReference type="ARBA" id="ARBA00022840"/>
    </source>
</evidence>
<protein>
    <recommendedName>
        <fullName evidence="2">histidine kinase</fullName>
        <ecNumber evidence="2">2.7.13.3</ecNumber>
    </recommendedName>
</protein>
<sequence length="422" mass="47406">MKNNNNNYYTVLLDRSKIVAYSSNPDWSYHVVNTLSLEDSKKIINEKRYDNAVIQGEDVKWELSMGHRAGIAFVNNAHYVYCYNYIPEINMIIAGLVPLSQIVWDALPYIIAVNLMLALTLILIYTMNQRGQIIKLKLEKQQALEIKKEKLEFIVNQRTNELFKRSKQLEAEIQERMSTEKVLRDTQNELLHKEKLATIGKLSVGLAHEINQPLSAINMLSANALKLIDIGAADEAKDNLLRVLKSVDFIGRLSNQLRTFSRSKDDSVGPVSVSASLDNAMLLISHLFRQHDCRFTKLSIDVDVWCMCNNIRLEQVFVNILSNALDAVIENQTEKIVTAEWAIENNFAVIKIEDNGVGIAEENSGKIFDPFFTTKLNRGLGLGLSISADIIQSYNGTLSAGNGKAGACFEIRLPLANINEGN</sequence>
<evidence type="ECO:0000313" key="12">
    <source>
        <dbReference type="Proteomes" id="UP001244623"/>
    </source>
</evidence>
<keyword evidence="9" id="KW-0472">Membrane</keyword>
<dbReference type="PRINTS" id="PR00344">
    <property type="entry name" value="BCTRLSENSOR"/>
</dbReference>
<keyword evidence="9" id="KW-0812">Transmembrane</keyword>
<dbReference type="InterPro" id="IPR036890">
    <property type="entry name" value="HATPase_C_sf"/>
</dbReference>
<dbReference type="Pfam" id="PF02518">
    <property type="entry name" value="HATPase_c"/>
    <property type="match status" value="1"/>
</dbReference>
<evidence type="ECO:0000256" key="4">
    <source>
        <dbReference type="ARBA" id="ARBA00022679"/>
    </source>
</evidence>
<reference evidence="11 12" key="1">
    <citation type="submission" date="2023-07" db="EMBL/GenBank/DDBJ databases">
        <title>Sorghum-associated microbial communities from plants grown in Nebraska, USA.</title>
        <authorList>
            <person name="Schachtman D."/>
        </authorList>
    </citation>
    <scope>NUCLEOTIDE SEQUENCE [LARGE SCALE GENOMIC DNA]</scope>
    <source>
        <strain evidence="11 12">CC49</strain>
    </source>
</reference>
<dbReference type="PANTHER" id="PTHR43065">
    <property type="entry name" value="SENSOR HISTIDINE KINASE"/>
    <property type="match status" value="1"/>
</dbReference>
<evidence type="ECO:0000256" key="3">
    <source>
        <dbReference type="ARBA" id="ARBA00022553"/>
    </source>
</evidence>
<organism evidence="11 12">
    <name type="scientific">[Curtobacterium] plantarum</name>
    <dbReference type="NCBI Taxonomy" id="221276"/>
    <lineage>
        <taxon>Bacteria</taxon>
        <taxon>Pseudomonadati</taxon>
        <taxon>Pseudomonadota</taxon>
        <taxon>Gammaproteobacteria</taxon>
        <taxon>Enterobacterales</taxon>
        <taxon>Erwiniaceae</taxon>
        <taxon>Pantoea</taxon>
    </lineage>
</organism>
<keyword evidence="3" id="KW-0597">Phosphoprotein</keyword>
<dbReference type="RefSeq" id="WP_307618305.1">
    <property type="nucleotide sequence ID" value="NZ_JAUSSJ010000002.1"/>
</dbReference>
<evidence type="ECO:0000256" key="9">
    <source>
        <dbReference type="SAM" id="Phobius"/>
    </source>
</evidence>
<dbReference type="PROSITE" id="PS50109">
    <property type="entry name" value="HIS_KIN"/>
    <property type="match status" value="1"/>
</dbReference>
<dbReference type="Gene3D" id="3.30.450.20">
    <property type="entry name" value="PAS domain"/>
    <property type="match status" value="1"/>
</dbReference>
<dbReference type="InterPro" id="IPR004358">
    <property type="entry name" value="Sig_transdc_His_kin-like_C"/>
</dbReference>
<dbReference type="Gene3D" id="3.30.565.10">
    <property type="entry name" value="Histidine kinase-like ATPase, C-terminal domain"/>
    <property type="match status" value="1"/>
</dbReference>
<dbReference type="SUPFAM" id="SSF55874">
    <property type="entry name" value="ATPase domain of HSP90 chaperone/DNA topoisomerase II/histidine kinase"/>
    <property type="match status" value="1"/>
</dbReference>
<evidence type="ECO:0000313" key="11">
    <source>
        <dbReference type="EMBL" id="MDQ0019947.1"/>
    </source>
</evidence>
<dbReference type="InterPro" id="IPR036097">
    <property type="entry name" value="HisK_dim/P_sf"/>
</dbReference>
<dbReference type="EMBL" id="JAUSSJ010000002">
    <property type="protein sequence ID" value="MDQ0019947.1"/>
    <property type="molecule type" value="Genomic_DNA"/>
</dbReference>
<dbReference type="InterPro" id="IPR003661">
    <property type="entry name" value="HisK_dim/P_dom"/>
</dbReference>
<feature type="domain" description="Histidine kinase" evidence="10">
    <location>
        <begin position="205"/>
        <end position="417"/>
    </location>
</feature>
<dbReference type="SMART" id="SM00387">
    <property type="entry name" value="HATPase_c"/>
    <property type="match status" value="1"/>
</dbReference>
<keyword evidence="7" id="KW-0067">ATP-binding</keyword>
<dbReference type="CDD" id="cd00082">
    <property type="entry name" value="HisKA"/>
    <property type="match status" value="1"/>
</dbReference>
<dbReference type="Gene3D" id="1.10.287.130">
    <property type="match status" value="1"/>
</dbReference>